<keyword evidence="11" id="KW-1185">Reference proteome</keyword>
<sequence>MKMSFSLSSLQHSNSSLERVEQTGIRVDRPYNSLTKKRKEPMQEQSTKNYSGLEDSKDDFWAAIRTNYDYIMDTNLIDTCKEANGELAWDEGDVSPVSWGLKEVSSQFSELYSWLQVLQELIYSKEENLLNKSLRVAHTAELRRKAYRRRLFNDQAEKLIARSPSLKEEVAWRIDHLNVKWDLVEQIMAPVPRCDEMDNHDFSADFEHEVKCLRKWLREMEARLQPLNFRVDWGITEIEEKAVEHMVLQRDIEAHGRIVNSVVKLGERVAGRFQHSKELLTDQNYYQQRQQALRIAGSLERRWHLLFLRALEWQCHIETLAARIHTKLVVSHCSSDSDDDEPVTKQPRLSRQMSLSRSSSITLQNENCHGLMKRRSLIRARRQLKTKTRLEEICIVSNSNSKESSESVAIIDPSFKFELSSDSDIPSENRFIDDESYFEDDFEDDIFGCVLSIKPVRFFDETKKFPRKRHSSIGFGDQGTEADIEEAELSEEETNASVNNTEKHRLMMIQMPDPIPITTALPINTTINDSPKRRKTDIDEAALFNTSNRKSKNCATFYFKHMDTDSEIDSSENNNTTSDDHHYLQHQFRQPPTAYESSEEEWTYTSTRMDVKQQQQLQQKKIKLRLDFNTLMVTAKTKKNDNNIDNNIHNDKVAGVLNNNIDGEPQQEEKKYLKVNNSDDECATSKDSIQKLIREVEKLVREDSKDKHKVPSLIFDEDKNLFSPQNHRAKYARIKEWLALNSTLCREGKYTSQYCLLTASETLDSCDASGEYTTGESDLEKQSETSEEDLQSSVVTCRRLDNLGIVSQATSAEVLKEDLEEKADELNLVSLNNQPLDVNTSRVVLRSKRKTTNSPRPWSVSCITQIRKRASLETKNNDPISQFSISETALHQLISTLPTKSASLEATELHVPFNNSTSTLLEETIISHDARIVRNSSLRRRKNKFRKKPVSRKSESGSDSMNLNNQRSDLCEDVNVGNNMPRSMRKSISSRQTRSTHTTTTNMTTTTMTTTTTTTKIMTLVKSGSFSGCNFRQQNSEFTINSDSQSNHANLPWCTIATSSESEENEEPTLAGRLMHTECIDNNYNESALISKQMHATHFNAGDSDTEKNSLGNNSFSDQAWDNYQEKYMSEPYSEAVDFETARHLLEFGDDYSNFLDSQSDCASSLSAVHYKSNVTSEDSDSDSELQRLAETSCNQLLLSENQYGSMADNSFSELARVCHKNIKCLQAISEASNTSRQNDRHTKQIHGLTERWESLSLRVEEAQKINAIHHEMATMKLEFCTAIQKLMSYRIVLDESHVIENHINKIENELIHLRNRKAAMLGLNITTHRLIMDLSQQMSPTIAALKDEVAELYRLWDEAFQKGNQQLCTLQAVQQFTIRLKELQCALQRDKDTLAVLDAALKAGATIEVASSVRDVARLLSEKHEVTDKIVVPDEITTEVKPNMNKSDNTVKLPFNGSVVCSLVGLEGGSLSDSGISDSGSDQELSVRERRLAVLRKLTRSLESQLVLDSDNKVLNELWRRIEETESELRTLQRQCRELIVKTAASVKFRSNVWPNTAPHYHILSKRKKQPHLKPIILKSPAQPSNISSSSIFTDDHDNPSISHNWVWRILRTALPLQLALVVLLCAACLLEPHCCEGSNSLNLSLTPQLRYVRGPPPV</sequence>
<evidence type="ECO:0000256" key="8">
    <source>
        <dbReference type="SAM" id="Coils"/>
    </source>
</evidence>
<comment type="similarity">
    <text evidence="2">Belongs to the nesprin family.</text>
</comment>
<gene>
    <name evidence="12" type="primary">LOC105366864</name>
</gene>
<dbReference type="Proteomes" id="UP000695007">
    <property type="component" value="Unplaced"/>
</dbReference>
<evidence type="ECO:0000256" key="5">
    <source>
        <dbReference type="ARBA" id="ARBA00023136"/>
    </source>
</evidence>
<dbReference type="CDD" id="cd00176">
    <property type="entry name" value="SPEC"/>
    <property type="match status" value="1"/>
</dbReference>
<dbReference type="GO" id="GO:0006997">
    <property type="term" value="P:nucleus organization"/>
    <property type="evidence" value="ECO:0007669"/>
    <property type="project" value="TreeGrafter"/>
</dbReference>
<feature type="region of interest" description="Disordered" evidence="9">
    <location>
        <begin position="30"/>
        <end position="51"/>
    </location>
</feature>
<dbReference type="GO" id="GO:0007010">
    <property type="term" value="P:cytoskeleton organization"/>
    <property type="evidence" value="ECO:0007669"/>
    <property type="project" value="TreeGrafter"/>
</dbReference>
<feature type="topological domain" description="Perinuclear space" evidence="7">
    <location>
        <begin position="1635"/>
        <end position="1660"/>
    </location>
</feature>
<dbReference type="Gene3D" id="1.20.58.60">
    <property type="match status" value="1"/>
</dbReference>
<dbReference type="InterPro" id="IPR012315">
    <property type="entry name" value="KASH"/>
</dbReference>
<dbReference type="PANTHER" id="PTHR21524:SF5">
    <property type="entry name" value="SPECTRIN REPEAT CONTAINING NUCLEAR ENVELOPE PROTEIN 2"/>
    <property type="match status" value="1"/>
</dbReference>
<dbReference type="RefSeq" id="XP_011503753.1">
    <property type="nucleotide sequence ID" value="XM_011505451.1"/>
</dbReference>
<keyword evidence="8" id="KW-0175">Coiled coil</keyword>
<evidence type="ECO:0000256" key="4">
    <source>
        <dbReference type="ARBA" id="ARBA00022989"/>
    </source>
</evidence>
<dbReference type="GeneID" id="105366864"/>
<feature type="compositionally biased region" description="Low complexity" evidence="9">
    <location>
        <begin position="993"/>
        <end position="1008"/>
    </location>
</feature>
<evidence type="ECO:0000256" key="6">
    <source>
        <dbReference type="ARBA" id="ARBA00023242"/>
    </source>
</evidence>
<evidence type="ECO:0000256" key="3">
    <source>
        <dbReference type="ARBA" id="ARBA00022692"/>
    </source>
</evidence>
<dbReference type="InterPro" id="IPR018159">
    <property type="entry name" value="Spectrin/alpha-actinin"/>
</dbReference>
<reference evidence="12" key="1">
    <citation type="submission" date="2025-08" db="UniProtKB">
        <authorList>
            <consortium name="RefSeq"/>
        </authorList>
    </citation>
    <scope>IDENTIFICATION</scope>
</reference>
<feature type="topological domain" description="Cytoplasmic" evidence="7">
    <location>
        <begin position="1"/>
        <end position="1613"/>
    </location>
</feature>
<keyword evidence="3 7" id="KW-0812">Transmembrane</keyword>
<protein>
    <submittedName>
        <fullName evidence="12">Uncharacterized protein LOC105366864</fullName>
    </submittedName>
</protein>
<evidence type="ECO:0000256" key="7">
    <source>
        <dbReference type="PROSITE-ProRule" id="PRU00385"/>
    </source>
</evidence>
<evidence type="ECO:0000256" key="9">
    <source>
        <dbReference type="SAM" id="MobiDB-lite"/>
    </source>
</evidence>
<accession>A0AAJ6YT72</accession>
<evidence type="ECO:0000259" key="10">
    <source>
        <dbReference type="PROSITE" id="PS51049"/>
    </source>
</evidence>
<feature type="compositionally biased region" description="Polar residues" evidence="9">
    <location>
        <begin position="957"/>
        <end position="968"/>
    </location>
</feature>
<dbReference type="GO" id="GO:0031965">
    <property type="term" value="C:nuclear membrane"/>
    <property type="evidence" value="ECO:0007669"/>
    <property type="project" value="UniProtKB-SubCell"/>
</dbReference>
<evidence type="ECO:0000313" key="11">
    <source>
        <dbReference type="Proteomes" id="UP000695007"/>
    </source>
</evidence>
<feature type="coiled-coil region" evidence="8">
    <location>
        <begin position="1516"/>
        <end position="1543"/>
    </location>
</feature>
<dbReference type="PROSITE" id="PS51049">
    <property type="entry name" value="KASH"/>
    <property type="match status" value="1"/>
</dbReference>
<dbReference type="Pfam" id="PF10541">
    <property type="entry name" value="KASH"/>
    <property type="match status" value="1"/>
</dbReference>
<dbReference type="SMART" id="SM01249">
    <property type="entry name" value="KASH"/>
    <property type="match status" value="1"/>
</dbReference>
<organism evidence="11 12">
    <name type="scientific">Ceratosolen solmsi marchali</name>
    <dbReference type="NCBI Taxonomy" id="326594"/>
    <lineage>
        <taxon>Eukaryota</taxon>
        <taxon>Metazoa</taxon>
        <taxon>Ecdysozoa</taxon>
        <taxon>Arthropoda</taxon>
        <taxon>Hexapoda</taxon>
        <taxon>Insecta</taxon>
        <taxon>Pterygota</taxon>
        <taxon>Neoptera</taxon>
        <taxon>Endopterygota</taxon>
        <taxon>Hymenoptera</taxon>
        <taxon>Apocrita</taxon>
        <taxon>Proctotrupomorpha</taxon>
        <taxon>Chalcidoidea</taxon>
        <taxon>Agaonidae</taxon>
        <taxon>Agaoninae</taxon>
        <taxon>Ceratosolen</taxon>
    </lineage>
</organism>
<keyword evidence="5 7" id="KW-0472">Membrane</keyword>
<proteinExistence type="inferred from homology"/>
<keyword evidence="4" id="KW-1133">Transmembrane helix</keyword>
<feature type="region of interest" description="Disordered" evidence="9">
    <location>
        <begin position="937"/>
        <end position="1008"/>
    </location>
</feature>
<dbReference type="GO" id="GO:0048471">
    <property type="term" value="C:perinuclear region of cytoplasm"/>
    <property type="evidence" value="ECO:0007669"/>
    <property type="project" value="TreeGrafter"/>
</dbReference>
<dbReference type="KEGG" id="csol:105366864"/>
<evidence type="ECO:0000256" key="1">
    <source>
        <dbReference type="ARBA" id="ARBA00004126"/>
    </source>
</evidence>
<keyword evidence="6" id="KW-0539">Nucleus</keyword>
<evidence type="ECO:0000313" key="12">
    <source>
        <dbReference type="RefSeq" id="XP_011503753.1"/>
    </source>
</evidence>
<dbReference type="PANTHER" id="PTHR21524">
    <property type="entry name" value="SPECTRIN REPEAT CONTAINING NUCLEAR ENVELOPE PROTEIN 2"/>
    <property type="match status" value="1"/>
</dbReference>
<comment type="subcellular location">
    <subcellularLocation>
        <location evidence="1">Nucleus membrane</location>
    </subcellularLocation>
</comment>
<feature type="compositionally biased region" description="Polar residues" evidence="9">
    <location>
        <begin position="976"/>
        <end position="992"/>
    </location>
</feature>
<dbReference type="GO" id="GO:0007097">
    <property type="term" value="P:nuclear migration"/>
    <property type="evidence" value="ECO:0007669"/>
    <property type="project" value="TreeGrafter"/>
</dbReference>
<dbReference type="GO" id="GO:0019894">
    <property type="term" value="F:kinesin binding"/>
    <property type="evidence" value="ECO:0007669"/>
    <property type="project" value="TreeGrafter"/>
</dbReference>
<feature type="region of interest" description="Disordered" evidence="9">
    <location>
        <begin position="769"/>
        <end position="790"/>
    </location>
</feature>
<feature type="compositionally biased region" description="Basic residues" evidence="9">
    <location>
        <begin position="937"/>
        <end position="951"/>
    </location>
</feature>
<name>A0AAJ6YT72_9HYME</name>
<feature type="region of interest" description="Disordered" evidence="9">
    <location>
        <begin position="333"/>
        <end position="352"/>
    </location>
</feature>
<evidence type="ECO:0000256" key="2">
    <source>
        <dbReference type="ARBA" id="ARBA00008619"/>
    </source>
</evidence>
<dbReference type="SUPFAM" id="SSF46966">
    <property type="entry name" value="Spectrin repeat"/>
    <property type="match status" value="1"/>
</dbReference>
<feature type="domain" description="KASH" evidence="10">
    <location>
        <begin position="1605"/>
        <end position="1660"/>
    </location>
</feature>